<evidence type="ECO:0000313" key="2">
    <source>
        <dbReference type="EMBL" id="MCP2161181.1"/>
    </source>
</evidence>
<feature type="transmembrane region" description="Helical" evidence="1">
    <location>
        <begin position="16"/>
        <end position="36"/>
    </location>
</feature>
<gene>
    <name evidence="2" type="ORF">LX12_002376</name>
</gene>
<feature type="transmembrane region" description="Helical" evidence="1">
    <location>
        <begin position="76"/>
        <end position="96"/>
    </location>
</feature>
<organism evidence="2 3">
    <name type="scientific">Williamsia serinedens</name>
    <dbReference type="NCBI Taxonomy" id="391736"/>
    <lineage>
        <taxon>Bacteria</taxon>
        <taxon>Bacillati</taxon>
        <taxon>Actinomycetota</taxon>
        <taxon>Actinomycetes</taxon>
        <taxon>Mycobacteriales</taxon>
        <taxon>Nocardiaceae</taxon>
        <taxon>Williamsia</taxon>
    </lineage>
</organism>
<accession>A0ABT1H1S2</accession>
<proteinExistence type="predicted"/>
<keyword evidence="1" id="KW-0472">Membrane</keyword>
<evidence type="ECO:0000313" key="3">
    <source>
        <dbReference type="Proteomes" id="UP001205740"/>
    </source>
</evidence>
<dbReference type="EMBL" id="JAMTCG010000004">
    <property type="protein sequence ID" value="MCP2161181.1"/>
    <property type="molecule type" value="Genomic_DNA"/>
</dbReference>
<sequence length="162" mass="16620">MIGRPGWVVARWVRRAAWWVFVVVALVAGRVSWFGFGQTPEVTYHGSYQPLNGVTDSSAYGTALTVSDVVEGGVGWAGPVTAAAAAVVVVAAIVQADAARRGALMTVLLIAIPVVAVLTVVAAVNSIDGVLAHPELLIAVVLGATAIREAATVVARPAQTDP</sequence>
<comment type="caution">
    <text evidence="2">The sequence shown here is derived from an EMBL/GenBank/DDBJ whole genome shotgun (WGS) entry which is preliminary data.</text>
</comment>
<protein>
    <submittedName>
        <fullName evidence="2">Uncharacterized protein</fullName>
    </submittedName>
</protein>
<keyword evidence="3" id="KW-1185">Reference proteome</keyword>
<reference evidence="2 3" key="1">
    <citation type="submission" date="2022-06" db="EMBL/GenBank/DDBJ databases">
        <title>Genomic Encyclopedia of Archaeal and Bacterial Type Strains, Phase II (KMG-II): from individual species to whole genera.</title>
        <authorList>
            <person name="Goeker M."/>
        </authorList>
    </citation>
    <scope>NUCLEOTIDE SEQUENCE [LARGE SCALE GENOMIC DNA]</scope>
    <source>
        <strain evidence="2 3">DSM 45037</strain>
    </source>
</reference>
<evidence type="ECO:0000256" key="1">
    <source>
        <dbReference type="SAM" id="Phobius"/>
    </source>
</evidence>
<keyword evidence="1" id="KW-1133">Transmembrane helix</keyword>
<dbReference type="Proteomes" id="UP001205740">
    <property type="component" value="Unassembled WGS sequence"/>
</dbReference>
<feature type="transmembrane region" description="Helical" evidence="1">
    <location>
        <begin position="103"/>
        <end position="124"/>
    </location>
</feature>
<keyword evidence="1" id="KW-0812">Transmembrane</keyword>
<name>A0ABT1H1S2_9NOCA</name>
<dbReference type="RefSeq" id="WP_253654762.1">
    <property type="nucleotide sequence ID" value="NZ_BAAAOE010000002.1"/>
</dbReference>